<keyword evidence="9" id="KW-1185">Reference proteome</keyword>
<evidence type="ECO:0000313" key="9">
    <source>
        <dbReference type="Proteomes" id="UP001331561"/>
    </source>
</evidence>
<keyword evidence="5 6" id="KW-0472">Membrane</keyword>
<dbReference type="PANTHER" id="PTHR38459">
    <property type="entry name" value="PROPHAGE BACTOPRENOL-LINKED GLUCOSE TRANSLOCASE HOMOLOG"/>
    <property type="match status" value="1"/>
</dbReference>
<protein>
    <submittedName>
        <fullName evidence="8">GtrA family protein</fullName>
    </submittedName>
</protein>
<proteinExistence type="inferred from homology"/>
<dbReference type="InterPro" id="IPR007267">
    <property type="entry name" value="GtrA_DPMS_TM"/>
</dbReference>
<dbReference type="PANTHER" id="PTHR38459:SF1">
    <property type="entry name" value="PROPHAGE BACTOPRENOL-LINKED GLUCOSE TRANSLOCASE HOMOLOG"/>
    <property type="match status" value="1"/>
</dbReference>
<evidence type="ECO:0000256" key="6">
    <source>
        <dbReference type="SAM" id="Phobius"/>
    </source>
</evidence>
<keyword evidence="4 6" id="KW-1133">Transmembrane helix</keyword>
<feature type="transmembrane region" description="Helical" evidence="6">
    <location>
        <begin position="66"/>
        <end position="88"/>
    </location>
</feature>
<feature type="transmembrane region" description="Helical" evidence="6">
    <location>
        <begin position="100"/>
        <end position="122"/>
    </location>
</feature>
<sequence>MEPGSLPLSTAATSHAPASALSPVDSRARLLAIATAFIKYVVVGGAAFVVDFGLFSLCISGGMHYLIAVTLGFCAGLITNYMLCVLWVWRGTQARTLRDIAVFTLVGLGGLALTWLGMWICVELLHWPERPSKVLLAAAVLVWNFSLRRLFVFFR</sequence>
<evidence type="ECO:0000259" key="7">
    <source>
        <dbReference type="Pfam" id="PF04138"/>
    </source>
</evidence>
<dbReference type="RefSeq" id="WP_327598075.1">
    <property type="nucleotide sequence ID" value="NZ_JAYXHS010000001.1"/>
</dbReference>
<dbReference type="Pfam" id="PF04138">
    <property type="entry name" value="GtrA_DPMS_TM"/>
    <property type="match status" value="1"/>
</dbReference>
<accession>A0ABU6K0B9</accession>
<keyword evidence="3 6" id="KW-0812">Transmembrane</keyword>
<gene>
    <name evidence="8" type="ORF">VVD49_05210</name>
</gene>
<feature type="transmembrane region" description="Helical" evidence="6">
    <location>
        <begin position="134"/>
        <end position="154"/>
    </location>
</feature>
<evidence type="ECO:0000256" key="2">
    <source>
        <dbReference type="ARBA" id="ARBA00009399"/>
    </source>
</evidence>
<dbReference type="EMBL" id="JAYXHS010000001">
    <property type="protein sequence ID" value="MEC5385111.1"/>
    <property type="molecule type" value="Genomic_DNA"/>
</dbReference>
<dbReference type="InterPro" id="IPR051401">
    <property type="entry name" value="GtrA_CellWall_Glycosyl"/>
</dbReference>
<comment type="caution">
    <text evidence="8">The sequence shown here is derived from an EMBL/GenBank/DDBJ whole genome shotgun (WGS) entry which is preliminary data.</text>
</comment>
<organism evidence="8 9">
    <name type="scientific">Uliginosibacterium silvisoli</name>
    <dbReference type="NCBI Taxonomy" id="3114758"/>
    <lineage>
        <taxon>Bacteria</taxon>
        <taxon>Pseudomonadati</taxon>
        <taxon>Pseudomonadota</taxon>
        <taxon>Betaproteobacteria</taxon>
        <taxon>Rhodocyclales</taxon>
        <taxon>Zoogloeaceae</taxon>
        <taxon>Uliginosibacterium</taxon>
    </lineage>
</organism>
<evidence type="ECO:0000256" key="5">
    <source>
        <dbReference type="ARBA" id="ARBA00023136"/>
    </source>
</evidence>
<name>A0ABU6K0B9_9RHOO</name>
<evidence type="ECO:0000313" key="8">
    <source>
        <dbReference type="EMBL" id="MEC5385111.1"/>
    </source>
</evidence>
<evidence type="ECO:0000256" key="3">
    <source>
        <dbReference type="ARBA" id="ARBA00022692"/>
    </source>
</evidence>
<evidence type="ECO:0000256" key="4">
    <source>
        <dbReference type="ARBA" id="ARBA00022989"/>
    </source>
</evidence>
<dbReference type="Proteomes" id="UP001331561">
    <property type="component" value="Unassembled WGS sequence"/>
</dbReference>
<feature type="domain" description="GtrA/DPMS transmembrane" evidence="7">
    <location>
        <begin position="39"/>
        <end position="153"/>
    </location>
</feature>
<comment type="similarity">
    <text evidence="2">Belongs to the GtrA family.</text>
</comment>
<comment type="subcellular location">
    <subcellularLocation>
        <location evidence="1">Membrane</location>
        <topology evidence="1">Multi-pass membrane protein</topology>
    </subcellularLocation>
</comment>
<feature type="transmembrane region" description="Helical" evidence="6">
    <location>
        <begin position="30"/>
        <end position="54"/>
    </location>
</feature>
<reference evidence="8 9" key="1">
    <citation type="submission" date="2024-01" db="EMBL/GenBank/DDBJ databases">
        <title>Uliginosibacterium soil sp. nov.</title>
        <authorList>
            <person name="Lv Y."/>
        </authorList>
    </citation>
    <scope>NUCLEOTIDE SEQUENCE [LARGE SCALE GENOMIC DNA]</scope>
    <source>
        <strain evidence="8 9">H3</strain>
    </source>
</reference>
<evidence type="ECO:0000256" key="1">
    <source>
        <dbReference type="ARBA" id="ARBA00004141"/>
    </source>
</evidence>